<feature type="region of interest" description="Disordered" evidence="1">
    <location>
        <begin position="1"/>
        <end position="70"/>
    </location>
</feature>
<dbReference type="HOGENOM" id="CLU_1372832_0_0_1"/>
<gene>
    <name evidence="2" type="ORF">PTT_08473</name>
</gene>
<evidence type="ECO:0000313" key="3">
    <source>
        <dbReference type="Proteomes" id="UP000001067"/>
    </source>
</evidence>
<dbReference type="Proteomes" id="UP000001067">
    <property type="component" value="Unassembled WGS sequence"/>
</dbReference>
<name>E3RJV8_PYRTT</name>
<sequence length="199" mass="22121">MATKRKYTCSADDHMESQTSRKRNRHSKKDKIAAPYDDCSDYDSVPKCNRRSQRSASKPSRAPKKAKKSDRLLAEVADLADYNKPPLEQPIYCGTSLSGNGFDALPLLQLRRDNPDFYIHFPLACSLDHFDFDHFNQIHIINDIERSSKHQPKALIANAGLIGIQVTPVASDSGASSVPTDVDADLPPANDTLLKLKID</sequence>
<feature type="compositionally biased region" description="Basic residues" evidence="1">
    <location>
        <begin position="20"/>
        <end position="29"/>
    </location>
</feature>
<proteinExistence type="predicted"/>
<evidence type="ECO:0000313" key="2">
    <source>
        <dbReference type="EMBL" id="EFQ93991.1"/>
    </source>
</evidence>
<dbReference type="EMBL" id="GL533560">
    <property type="protein sequence ID" value="EFQ93991.1"/>
    <property type="molecule type" value="Genomic_DNA"/>
</dbReference>
<dbReference type="OrthoDB" id="3679062at2759"/>
<evidence type="ECO:0000256" key="1">
    <source>
        <dbReference type="SAM" id="MobiDB-lite"/>
    </source>
</evidence>
<protein>
    <submittedName>
        <fullName evidence="2">Uncharacterized protein</fullName>
    </submittedName>
</protein>
<organism evidence="3">
    <name type="scientific">Pyrenophora teres f. teres (strain 0-1)</name>
    <name type="common">Barley net blotch fungus</name>
    <name type="synonym">Drechslera teres f. teres</name>
    <dbReference type="NCBI Taxonomy" id="861557"/>
    <lineage>
        <taxon>Eukaryota</taxon>
        <taxon>Fungi</taxon>
        <taxon>Dikarya</taxon>
        <taxon>Ascomycota</taxon>
        <taxon>Pezizomycotina</taxon>
        <taxon>Dothideomycetes</taxon>
        <taxon>Pleosporomycetidae</taxon>
        <taxon>Pleosporales</taxon>
        <taxon>Pleosporineae</taxon>
        <taxon>Pleosporaceae</taxon>
        <taxon>Pyrenophora</taxon>
    </lineage>
</organism>
<dbReference type="AlphaFoldDB" id="E3RJV8"/>
<keyword evidence="3" id="KW-1185">Reference proteome</keyword>
<dbReference type="KEGG" id="pte:PTT_08473"/>
<accession>E3RJV8</accession>
<reference evidence="2 3" key="1">
    <citation type="journal article" date="2010" name="Genome Biol.">
        <title>A first genome assembly of the barley fungal pathogen Pyrenophora teres f. teres.</title>
        <authorList>
            <person name="Ellwood S.R."/>
            <person name="Liu Z."/>
            <person name="Syme R.A."/>
            <person name="Lai Z."/>
            <person name="Hane J.K."/>
            <person name="Keiper F."/>
            <person name="Moffat C.S."/>
            <person name="Oliver R.P."/>
            <person name="Friesen T.L."/>
        </authorList>
    </citation>
    <scope>NUCLEOTIDE SEQUENCE [LARGE SCALE GENOMIC DNA]</scope>
    <source>
        <strain evidence="2 3">0-1</strain>
    </source>
</reference>